<dbReference type="GeneID" id="9953126"/>
<reference evidence="1" key="1">
    <citation type="submission" date="2012-04" db="EMBL/GenBank/DDBJ databases">
        <title>The Genome Sequence of Loa loa.</title>
        <authorList>
            <consortium name="The Broad Institute Genome Sequencing Platform"/>
            <consortium name="Broad Institute Genome Sequencing Center for Infectious Disease"/>
            <person name="Nutman T.B."/>
            <person name="Fink D.L."/>
            <person name="Russ C."/>
            <person name="Young S."/>
            <person name="Zeng Q."/>
            <person name="Gargeya S."/>
            <person name="Alvarado L."/>
            <person name="Berlin A."/>
            <person name="Chapman S.B."/>
            <person name="Chen Z."/>
            <person name="Freedman E."/>
            <person name="Gellesch M."/>
            <person name="Goldberg J."/>
            <person name="Griggs A."/>
            <person name="Gujja S."/>
            <person name="Heilman E.R."/>
            <person name="Heiman D."/>
            <person name="Howarth C."/>
            <person name="Mehta T."/>
            <person name="Neiman D."/>
            <person name="Pearson M."/>
            <person name="Roberts A."/>
            <person name="Saif S."/>
            <person name="Shea T."/>
            <person name="Shenoy N."/>
            <person name="Sisk P."/>
            <person name="Stolte C."/>
            <person name="Sykes S."/>
            <person name="White J."/>
            <person name="Yandava C."/>
            <person name="Haas B."/>
            <person name="Henn M.R."/>
            <person name="Nusbaum C."/>
            <person name="Birren B."/>
        </authorList>
    </citation>
    <scope>NUCLEOTIDE SEQUENCE [LARGE SCALE GENOMIC DNA]</scope>
</reference>
<dbReference type="CTD" id="9953126"/>
<dbReference type="InParanoid" id="A0A1S0TFB0"/>
<protein>
    <submittedName>
        <fullName evidence="1">Uncharacterized protein</fullName>
    </submittedName>
</protein>
<name>A0A1S0TFB0_LOALO</name>
<accession>A0A1S0TFB0</accession>
<sequence length="90" mass="10460">MGGHRRDQSDSHVPLRQCIEFQQCISNNSQDQIRLPTEISLNIVEPLPNGTVSSISSNDLPVHRNDCIFHRQRRVSDFLNWYSFIHLNET</sequence>
<gene>
    <name evidence="1" type="ORF">LOAG_15634</name>
</gene>
<organism evidence="1">
    <name type="scientific">Loa loa</name>
    <name type="common">Eye worm</name>
    <name type="synonym">Filaria loa</name>
    <dbReference type="NCBI Taxonomy" id="7209"/>
    <lineage>
        <taxon>Eukaryota</taxon>
        <taxon>Metazoa</taxon>
        <taxon>Ecdysozoa</taxon>
        <taxon>Nematoda</taxon>
        <taxon>Chromadorea</taxon>
        <taxon>Rhabditida</taxon>
        <taxon>Spirurina</taxon>
        <taxon>Spiruromorpha</taxon>
        <taxon>Filarioidea</taxon>
        <taxon>Onchocercidae</taxon>
        <taxon>Loa</taxon>
    </lineage>
</organism>
<dbReference type="EMBL" id="JH714381">
    <property type="protein sequence ID" value="EFO12898.1"/>
    <property type="molecule type" value="Genomic_DNA"/>
</dbReference>
<proteinExistence type="predicted"/>
<dbReference type="AlphaFoldDB" id="A0A1S0TFB0"/>
<dbReference type="KEGG" id="loa:LOAG_15634"/>
<dbReference type="OrthoDB" id="5784967at2759"/>
<dbReference type="RefSeq" id="XP_003151171.1">
    <property type="nucleotide sequence ID" value="XM_003151123.1"/>
</dbReference>
<evidence type="ECO:0000313" key="1">
    <source>
        <dbReference type="EMBL" id="EFO12898.1"/>
    </source>
</evidence>
<dbReference type="OMA" id="NWYSFIH"/>